<dbReference type="Proteomes" id="UP000029067">
    <property type="component" value="Unassembled WGS sequence"/>
</dbReference>
<reference evidence="4 5" key="1">
    <citation type="submission" date="2014-03" db="EMBL/GenBank/DDBJ databases">
        <title>Genomics of Bifidobacteria.</title>
        <authorList>
            <person name="Ventura M."/>
            <person name="Milani C."/>
            <person name="Lugli G.A."/>
        </authorList>
    </citation>
    <scope>NUCLEOTIDE SEQUENCE [LARGE SCALE GENOMIC DNA]</scope>
    <source>
        <strain evidence="4 5">LMG 10738</strain>
    </source>
</reference>
<dbReference type="SUPFAM" id="SSF56784">
    <property type="entry name" value="HAD-like"/>
    <property type="match status" value="1"/>
</dbReference>
<dbReference type="EC" id="3.1.3.5" evidence="4"/>
<comment type="caution">
    <text evidence="4">The sequence shown here is derived from an EMBL/GenBank/DDBJ whole genome shotgun (WGS) entry which is preliminary data.</text>
</comment>
<dbReference type="OrthoDB" id="9810501at2"/>
<dbReference type="InterPro" id="IPR051400">
    <property type="entry name" value="HAD-like_hydrolase"/>
</dbReference>
<dbReference type="PRINTS" id="PR00413">
    <property type="entry name" value="HADHALOGNASE"/>
</dbReference>
<dbReference type="EMBL" id="JGYV01000005">
    <property type="protein sequence ID" value="KFI64169.1"/>
    <property type="molecule type" value="Genomic_DNA"/>
</dbReference>
<evidence type="ECO:0000313" key="5">
    <source>
        <dbReference type="Proteomes" id="UP000029067"/>
    </source>
</evidence>
<evidence type="ECO:0000256" key="1">
    <source>
        <dbReference type="ARBA" id="ARBA00001946"/>
    </source>
</evidence>
<keyword evidence="5" id="KW-1185">Reference proteome</keyword>
<evidence type="ECO:0000313" key="4">
    <source>
        <dbReference type="EMBL" id="KFI64169.1"/>
    </source>
</evidence>
<dbReference type="SFLD" id="SFLDG01129">
    <property type="entry name" value="C1.5:_HAD__Beta-PGM__Phosphata"/>
    <property type="match status" value="1"/>
</dbReference>
<dbReference type="eggNOG" id="COG1011">
    <property type="taxonomic scope" value="Bacteria"/>
</dbReference>
<gene>
    <name evidence="4" type="ORF">BCUN_2030</name>
</gene>
<comment type="cofactor">
    <cofactor evidence="1">
        <name>Mg(2+)</name>
        <dbReference type="ChEBI" id="CHEBI:18420"/>
    </cofactor>
</comment>
<organism evidence="4 5">
    <name type="scientific">Bifidobacterium cuniculi</name>
    <dbReference type="NCBI Taxonomy" id="1688"/>
    <lineage>
        <taxon>Bacteria</taxon>
        <taxon>Bacillati</taxon>
        <taxon>Actinomycetota</taxon>
        <taxon>Actinomycetes</taxon>
        <taxon>Bifidobacteriales</taxon>
        <taxon>Bifidobacteriaceae</taxon>
        <taxon>Bifidobacterium</taxon>
    </lineage>
</organism>
<protein>
    <submittedName>
        <fullName evidence="4">Halo acid dehalogenase-like hydrolase</fullName>
        <ecNumber evidence="4">3.1.3.5</ecNumber>
    </submittedName>
</protein>
<dbReference type="GO" id="GO:0044281">
    <property type="term" value="P:small molecule metabolic process"/>
    <property type="evidence" value="ECO:0007669"/>
    <property type="project" value="UniProtKB-ARBA"/>
</dbReference>
<dbReference type="InterPro" id="IPR023214">
    <property type="entry name" value="HAD_sf"/>
</dbReference>
<dbReference type="InterPro" id="IPR006439">
    <property type="entry name" value="HAD-SF_hydro_IA"/>
</dbReference>
<dbReference type="PANTHER" id="PTHR46470">
    <property type="entry name" value="N-ACYLNEURAMINATE-9-PHOSPHATASE"/>
    <property type="match status" value="1"/>
</dbReference>
<dbReference type="GO" id="GO:0008253">
    <property type="term" value="F:5'-nucleotidase activity"/>
    <property type="evidence" value="ECO:0007669"/>
    <property type="project" value="UniProtKB-EC"/>
</dbReference>
<sequence length="248" mass="27853">MKYSTVFFDLYGTLADIHTDEDSAAAWTALRIALYRHGADFATNARLRDAFRREVTRANALRAQGEWFEPDYLPAYRALFEDCWVDATNDDARDVAWTFRRASTQKLRLFDGARELLDTLRDEGRQVVLVSNAQSCYTRPELELLGLDDAFDHLLISSDEGVRKPSVELFRRALIRADAESEHTLMVGNDETSDIFGAAHAGIDAAYLHTDENTGGKVAPQAVRSFEGADYRGLLEFIHAADRAAERA</sequence>
<dbReference type="Pfam" id="PF00702">
    <property type="entry name" value="Hydrolase"/>
    <property type="match status" value="1"/>
</dbReference>
<dbReference type="AlphaFoldDB" id="A0A087AZG9"/>
<dbReference type="Gene3D" id="1.20.120.710">
    <property type="entry name" value="Haloacid dehalogenase hydrolase-like domain"/>
    <property type="match status" value="1"/>
</dbReference>
<name>A0A087AZG9_9BIFI</name>
<proteinExistence type="predicted"/>
<dbReference type="RefSeq" id="WP_033515701.1">
    <property type="nucleotide sequence ID" value="NZ_JGYV01000005.1"/>
</dbReference>
<keyword evidence="2 4" id="KW-0378">Hydrolase</keyword>
<accession>A0A087AZG9</accession>
<keyword evidence="3" id="KW-0460">Magnesium</keyword>
<dbReference type="InterPro" id="IPR036412">
    <property type="entry name" value="HAD-like_sf"/>
</dbReference>
<dbReference type="NCBIfam" id="TIGR01549">
    <property type="entry name" value="HAD-SF-IA-v1"/>
    <property type="match status" value="1"/>
</dbReference>
<dbReference type="SFLD" id="SFLDS00003">
    <property type="entry name" value="Haloacid_Dehalogenase"/>
    <property type="match status" value="1"/>
</dbReference>
<dbReference type="Gene3D" id="3.40.50.1000">
    <property type="entry name" value="HAD superfamily/HAD-like"/>
    <property type="match status" value="1"/>
</dbReference>
<evidence type="ECO:0000256" key="3">
    <source>
        <dbReference type="ARBA" id="ARBA00022842"/>
    </source>
</evidence>
<evidence type="ECO:0000256" key="2">
    <source>
        <dbReference type="ARBA" id="ARBA00022801"/>
    </source>
</evidence>
<dbReference type="STRING" id="1688.BCUN_2030"/>